<dbReference type="Pfam" id="PF21365">
    <property type="entry name" value="Glyco_hydro_31_3rd"/>
    <property type="match status" value="1"/>
</dbReference>
<evidence type="ECO:0000256" key="5">
    <source>
        <dbReference type="SAM" id="SignalP"/>
    </source>
</evidence>
<gene>
    <name evidence="10" type="ORF">AUC43_05710</name>
</gene>
<organism evidence="10 11">
    <name type="scientific">Hymenobacter sedentarius</name>
    <dbReference type="NCBI Taxonomy" id="1411621"/>
    <lineage>
        <taxon>Bacteria</taxon>
        <taxon>Pseudomonadati</taxon>
        <taxon>Bacteroidota</taxon>
        <taxon>Cytophagia</taxon>
        <taxon>Cytophagales</taxon>
        <taxon>Hymenobacteraceae</taxon>
        <taxon>Hymenobacter</taxon>
    </lineage>
</organism>
<dbReference type="InterPro" id="IPR013780">
    <property type="entry name" value="Glyco_hydro_b"/>
</dbReference>
<dbReference type="EMBL" id="CP013909">
    <property type="protein sequence ID" value="ALW84623.1"/>
    <property type="molecule type" value="Genomic_DNA"/>
</dbReference>
<dbReference type="InterPro" id="IPR030458">
    <property type="entry name" value="Glyco_hydro_31_AS"/>
</dbReference>
<dbReference type="GO" id="GO:0004553">
    <property type="term" value="F:hydrolase activity, hydrolyzing O-glycosyl compounds"/>
    <property type="evidence" value="ECO:0007669"/>
    <property type="project" value="InterPro"/>
</dbReference>
<evidence type="ECO:0000256" key="4">
    <source>
        <dbReference type="RuleBase" id="RU361185"/>
    </source>
</evidence>
<dbReference type="GO" id="GO:0030246">
    <property type="term" value="F:carbohydrate binding"/>
    <property type="evidence" value="ECO:0007669"/>
    <property type="project" value="InterPro"/>
</dbReference>
<dbReference type="PANTHER" id="PTHR22762">
    <property type="entry name" value="ALPHA-GLUCOSIDASE"/>
    <property type="match status" value="1"/>
</dbReference>
<dbReference type="InterPro" id="IPR011013">
    <property type="entry name" value="Gal_mutarotase_sf_dom"/>
</dbReference>
<evidence type="ECO:0000259" key="6">
    <source>
        <dbReference type="Pfam" id="PF01055"/>
    </source>
</evidence>
<dbReference type="GO" id="GO:0005975">
    <property type="term" value="P:carbohydrate metabolic process"/>
    <property type="evidence" value="ECO:0007669"/>
    <property type="project" value="InterPro"/>
</dbReference>
<dbReference type="PROSITE" id="PS00129">
    <property type="entry name" value="GLYCOSYL_HYDROL_F31_1"/>
    <property type="match status" value="1"/>
</dbReference>
<dbReference type="SUPFAM" id="SSF51011">
    <property type="entry name" value="Glycosyl hydrolase domain"/>
    <property type="match status" value="1"/>
</dbReference>
<dbReference type="Gene3D" id="2.60.40.1180">
    <property type="entry name" value="Golgi alpha-mannosidase II"/>
    <property type="match status" value="2"/>
</dbReference>
<keyword evidence="5" id="KW-0732">Signal</keyword>
<evidence type="ECO:0000259" key="9">
    <source>
        <dbReference type="Pfam" id="PF21365"/>
    </source>
</evidence>
<dbReference type="AlphaFoldDB" id="A0A0U3JVE6"/>
<evidence type="ECO:0000313" key="10">
    <source>
        <dbReference type="EMBL" id="ALW84623.1"/>
    </source>
</evidence>
<comment type="similarity">
    <text evidence="1 4">Belongs to the glycosyl hydrolase 31 family.</text>
</comment>
<dbReference type="CDD" id="cd06604">
    <property type="entry name" value="GH31_glucosidase_II_MalA"/>
    <property type="match status" value="1"/>
</dbReference>
<dbReference type="InterPro" id="IPR025887">
    <property type="entry name" value="Glyco_hydro_31_N_dom"/>
</dbReference>
<feature type="domain" description="Glycoside hydrolase family 31 N-terminal" evidence="7">
    <location>
        <begin position="59"/>
        <end position="220"/>
    </location>
</feature>
<dbReference type="SUPFAM" id="SSF51445">
    <property type="entry name" value="(Trans)glycosidases"/>
    <property type="match status" value="1"/>
</dbReference>
<evidence type="ECO:0000256" key="3">
    <source>
        <dbReference type="ARBA" id="ARBA00023295"/>
    </source>
</evidence>
<dbReference type="CDD" id="cd14752">
    <property type="entry name" value="GH31_N"/>
    <property type="match status" value="1"/>
</dbReference>
<dbReference type="Gene3D" id="3.20.20.80">
    <property type="entry name" value="Glycosidases"/>
    <property type="match status" value="1"/>
</dbReference>
<reference evidence="10 11" key="1">
    <citation type="submission" date="2015-12" db="EMBL/GenBank/DDBJ databases">
        <authorList>
            <person name="Shamseldin A."/>
            <person name="Moawad H."/>
            <person name="Abd El-Rahim W.M."/>
            <person name="Sadowsky M.J."/>
        </authorList>
    </citation>
    <scope>NUCLEOTIDE SEQUENCE [LARGE SCALE GENOMIC DNA]</scope>
    <source>
        <strain evidence="10 11">DG5B</strain>
    </source>
</reference>
<keyword evidence="11" id="KW-1185">Reference proteome</keyword>
<dbReference type="PANTHER" id="PTHR22762:SF166">
    <property type="entry name" value="ALPHA-GLUCOSIDASE"/>
    <property type="match status" value="1"/>
</dbReference>
<dbReference type="InterPro" id="IPR048395">
    <property type="entry name" value="Glyco_hydro_31_C"/>
</dbReference>
<dbReference type="InterPro" id="IPR033403">
    <property type="entry name" value="DUF5110"/>
</dbReference>
<accession>A0A0U3JVE6</accession>
<dbReference type="Gene3D" id="2.60.40.1760">
    <property type="entry name" value="glycosyl hydrolase (family 31)"/>
    <property type="match status" value="1"/>
</dbReference>
<proteinExistence type="inferred from homology"/>
<evidence type="ECO:0000256" key="2">
    <source>
        <dbReference type="ARBA" id="ARBA00022801"/>
    </source>
</evidence>
<dbReference type="InterPro" id="IPR000322">
    <property type="entry name" value="Glyco_hydro_31_TIM"/>
</dbReference>
<name>A0A0U3JVE6_9BACT</name>
<feature type="chain" id="PRO_5006840547" evidence="5">
    <location>
        <begin position="30"/>
        <end position="822"/>
    </location>
</feature>
<dbReference type="Pfam" id="PF17137">
    <property type="entry name" value="DUF5110"/>
    <property type="match status" value="1"/>
</dbReference>
<feature type="signal peptide" evidence="5">
    <location>
        <begin position="1"/>
        <end position="29"/>
    </location>
</feature>
<feature type="domain" description="DUF5110" evidence="8">
    <location>
        <begin position="704"/>
        <end position="770"/>
    </location>
</feature>
<protein>
    <submittedName>
        <fullName evidence="10">Glycoside hydrolase family 31</fullName>
    </submittedName>
</protein>
<evidence type="ECO:0000313" key="11">
    <source>
        <dbReference type="Proteomes" id="UP000059542"/>
    </source>
</evidence>
<feature type="domain" description="Glycosyl hydrolase family 31 C-terminal" evidence="9">
    <location>
        <begin position="600"/>
        <end position="687"/>
    </location>
</feature>
<dbReference type="InterPro" id="IPR017853">
    <property type="entry name" value="GH"/>
</dbReference>
<evidence type="ECO:0000259" key="7">
    <source>
        <dbReference type="Pfam" id="PF13802"/>
    </source>
</evidence>
<feature type="domain" description="Glycoside hydrolase family 31 TIM barrel" evidence="6">
    <location>
        <begin position="267"/>
        <end position="592"/>
    </location>
</feature>
<evidence type="ECO:0000256" key="1">
    <source>
        <dbReference type="ARBA" id="ARBA00007806"/>
    </source>
</evidence>
<evidence type="ECO:0000259" key="8">
    <source>
        <dbReference type="Pfam" id="PF17137"/>
    </source>
</evidence>
<dbReference type="SUPFAM" id="SSF74650">
    <property type="entry name" value="Galactose mutarotase-like"/>
    <property type="match status" value="1"/>
</dbReference>
<dbReference type="Pfam" id="PF01055">
    <property type="entry name" value="Glyco_hydro_31_2nd"/>
    <property type="match status" value="1"/>
</dbReference>
<dbReference type="Proteomes" id="UP000059542">
    <property type="component" value="Chromosome"/>
</dbReference>
<keyword evidence="2 4" id="KW-0378">Hydrolase</keyword>
<dbReference type="KEGG" id="hyg:AUC43_05710"/>
<dbReference type="Pfam" id="PF13802">
    <property type="entry name" value="Gal_mutarotas_2"/>
    <property type="match status" value="1"/>
</dbReference>
<dbReference type="STRING" id="1411621.AUC43_05710"/>
<sequence>MKMPYLVPRPWLSSLLFATGLLLRMPAQAQFSKVESLGAVQRTEAAGNTLRLTFANATAEVTAYSPTILRVRLSQHPLAADFSYAVVASPSTAALRVQEAAESVTITTDSVRLVIQKNPARFAFYNAAGQLLNQDEAGLGTSWVGDEITTYKLLLPGERFVGLGEKTGPLDRRGQAYVHQNTDSYAYPTGSDPLYSSIPFYMGLHDGLAYGLFFDNSYVGQVNFGASNDDRFSSFGARGGEMNYYLIGRRKPAGILEDYTHLTGRMPMPALWAIGFQQSRYTYYPDTEVKRITQTFREKKIPLDVLYLDIHYMDAYKIFTWNPQRFPQPGKMLKDLKGLGVHMAVIVDPGMKTEAGYKQWEDGKARDLYVKYPDGTNFRAAVWPGLCNFPDFTLPAARQWWGQQFQGLVRDGVEGFWNDMNEMSTWGNQLPSNMLFNYDGHGATTNAARNVYGLQMARSTYEGTRKLMGGRRPLILTRAGYAGLQRYTAIWTGDNVSTDDHMLAGVRLVNSLGLSGVANAGMDVGGFVASPPPTGELFTRWMSIGTFTPFFRAHSAVNTKAAEPWAFGEDYTDINRDYVQLRYNLLPYVYSAFYEATQNGLPVQRSLALDYPYDGQIYDGQFQNEYQFGPGLLVAPVASTLQAAKVYLPAGRWYDFYSDELHAGGKAAYVPSPLDRLPVFVRGGSIIPMQSPVQYTAQAPLDTLYLHVYQGEAPSSYVYYEDDGTTYNHEKGQFFKRTIKLDPTAHTLELGPVQGSSKSKFKHVEVLFHGFGALPNLQADGKALKPQSRVSYLQKPASLSGEHTTTPAVTVRNALGAVRLKW</sequence>
<keyword evidence="3 4" id="KW-0326">Glycosidase</keyword>